<dbReference type="FunFam" id="3.80.10.10:FF:000383">
    <property type="entry name" value="Leucine-rich repeat receptor protein kinase EMS1"/>
    <property type="match status" value="1"/>
</dbReference>
<evidence type="ECO:0000256" key="9">
    <source>
        <dbReference type="ARBA" id="ARBA00023136"/>
    </source>
</evidence>
<dbReference type="GO" id="GO:0005886">
    <property type="term" value="C:plasma membrane"/>
    <property type="evidence" value="ECO:0007669"/>
    <property type="project" value="UniProtKB-SubCell"/>
</dbReference>
<dbReference type="Gene3D" id="3.80.10.10">
    <property type="entry name" value="Ribonuclease Inhibitor"/>
    <property type="match status" value="4"/>
</dbReference>
<dbReference type="Gramene" id="ERM98918">
    <property type="protein sequence ID" value="ERM98918"/>
    <property type="gene ID" value="AMTR_s00114p00094760"/>
</dbReference>
<sequence length="601" mass="67233">MGKLSRLKVLNLVGNTLNGSIPPSLGNLSFLETLDLYGNKLERAIPSSLGKLTRLRMLYLGSNQLVGSIPPTLGNLSALQELYLCNNLLRGFISPELGNLRSLVTLSLFQNDLSGDFSFIILANLSNLKAVDISNNIKLVILPSDEAPLFQLSTLILSSCDMSKFDISIPTFLSSETQLEFVDFSNSNIVGRSPTWLLQSTKILILHQNHIMGPLFLPKIPSRLEYLDISNNHISGELPINFSSYFPNLTVCLISQNFLRGNVANYINNLKQLVMLDLSTNNISGSLPSSTYNFKILDLSNNKLIGMLPSNLTGGYQLKYLSLSNNYLEGPLASKYLNLSSLESLHPSGNRFSGTIPENLLLSSQSLKVLDIADNNMLGAIPTEINRLVNLQVLNLRGNHFKSDIPFSLCQLQVLVVLDLSQNNLRGPIPPCFYNISSLSSVVPTLGVNSVIDVDLSDLNGPASFAQEEEVTFAKGRVYSFTRDVLSHDRARFVWKRFEWSNSIRNGAVGYQRGPNFVLLMRVLSVTTLGYILFKEQDAPEIYQKRHQMHQQMKREKMGTKKRKNGWRELQRFMLVLHWAMQSACGELLYFYFSTRAVSFV</sequence>
<evidence type="ECO:0000256" key="2">
    <source>
        <dbReference type="ARBA" id="ARBA00004236"/>
    </source>
</evidence>
<reference evidence="14" key="1">
    <citation type="journal article" date="2013" name="Science">
        <title>The Amborella genome and the evolution of flowering plants.</title>
        <authorList>
            <consortium name="Amborella Genome Project"/>
        </authorList>
    </citation>
    <scope>NUCLEOTIDE SEQUENCE [LARGE SCALE GENOMIC DNA]</scope>
</reference>
<evidence type="ECO:0000313" key="13">
    <source>
        <dbReference type="EMBL" id="ERM98918.1"/>
    </source>
</evidence>
<comment type="subcellular location">
    <subcellularLocation>
        <location evidence="2">Cell membrane</location>
    </subcellularLocation>
    <subcellularLocation>
        <location evidence="1">Membrane</location>
        <topology evidence="1">Single-pass membrane protein</topology>
    </subcellularLocation>
</comment>
<evidence type="ECO:0000256" key="11">
    <source>
        <dbReference type="ARBA" id="ARBA00023180"/>
    </source>
</evidence>
<dbReference type="InterPro" id="IPR003591">
    <property type="entry name" value="Leu-rich_rpt_typical-subtyp"/>
</dbReference>
<dbReference type="OMA" id="WAMQSAC"/>
<evidence type="ECO:0000256" key="7">
    <source>
        <dbReference type="ARBA" id="ARBA00022737"/>
    </source>
</evidence>
<accession>W1NUB5</accession>
<keyword evidence="5" id="KW-0812">Transmembrane</keyword>
<keyword evidence="14" id="KW-1185">Reference proteome</keyword>
<organism evidence="13 14">
    <name type="scientific">Amborella trichopoda</name>
    <dbReference type="NCBI Taxonomy" id="13333"/>
    <lineage>
        <taxon>Eukaryota</taxon>
        <taxon>Viridiplantae</taxon>
        <taxon>Streptophyta</taxon>
        <taxon>Embryophyta</taxon>
        <taxon>Tracheophyta</taxon>
        <taxon>Spermatophyta</taxon>
        <taxon>Magnoliopsida</taxon>
        <taxon>Amborellales</taxon>
        <taxon>Amborellaceae</taxon>
        <taxon>Amborella</taxon>
    </lineage>
</organism>
<dbReference type="Proteomes" id="UP000017836">
    <property type="component" value="Unassembled WGS sequence"/>
</dbReference>
<dbReference type="FunFam" id="3.80.10.10:FF:000041">
    <property type="entry name" value="LRR receptor-like serine/threonine-protein kinase ERECTA"/>
    <property type="match status" value="1"/>
</dbReference>
<protein>
    <recommendedName>
        <fullName evidence="12">Disease resistance R13L4/SHOC-2-like LRR domain-containing protein</fullName>
    </recommendedName>
</protein>
<dbReference type="SUPFAM" id="SSF52058">
    <property type="entry name" value="L domain-like"/>
    <property type="match status" value="2"/>
</dbReference>
<dbReference type="GO" id="GO:0004672">
    <property type="term" value="F:protein kinase activity"/>
    <property type="evidence" value="ECO:0000318"/>
    <property type="project" value="GO_Central"/>
</dbReference>
<dbReference type="AlphaFoldDB" id="W1NUB5"/>
<keyword evidence="4" id="KW-0433">Leucine-rich repeat</keyword>
<evidence type="ECO:0000256" key="5">
    <source>
        <dbReference type="ARBA" id="ARBA00022692"/>
    </source>
</evidence>
<dbReference type="Pfam" id="PF00560">
    <property type="entry name" value="LRR_1"/>
    <property type="match status" value="6"/>
</dbReference>
<proteinExistence type="predicted"/>
<evidence type="ECO:0000259" key="12">
    <source>
        <dbReference type="Pfam" id="PF23598"/>
    </source>
</evidence>
<keyword evidence="3" id="KW-1003">Cell membrane</keyword>
<evidence type="ECO:0000256" key="4">
    <source>
        <dbReference type="ARBA" id="ARBA00022614"/>
    </source>
</evidence>
<evidence type="ECO:0000256" key="1">
    <source>
        <dbReference type="ARBA" id="ARBA00004167"/>
    </source>
</evidence>
<dbReference type="InterPro" id="IPR055414">
    <property type="entry name" value="LRR_R13L4/SHOC2-like"/>
</dbReference>
<evidence type="ECO:0000256" key="8">
    <source>
        <dbReference type="ARBA" id="ARBA00022989"/>
    </source>
</evidence>
<dbReference type="PANTHER" id="PTHR27000">
    <property type="entry name" value="LEUCINE-RICH REPEAT RECEPTOR-LIKE PROTEIN KINASE FAMILY PROTEIN-RELATED"/>
    <property type="match status" value="1"/>
</dbReference>
<dbReference type="Pfam" id="PF23598">
    <property type="entry name" value="LRR_14"/>
    <property type="match status" value="1"/>
</dbReference>
<keyword evidence="9" id="KW-0472">Membrane</keyword>
<dbReference type="InterPro" id="IPR001611">
    <property type="entry name" value="Leu-rich_rpt"/>
</dbReference>
<dbReference type="HOGENOM" id="CLU_454441_0_0_1"/>
<keyword evidence="7" id="KW-0677">Repeat</keyword>
<dbReference type="PANTHER" id="PTHR27000:SF803">
    <property type="entry name" value="RECEPTOR-LIKE PROTEIN 45"/>
    <property type="match status" value="1"/>
</dbReference>
<dbReference type="InterPro" id="IPR032675">
    <property type="entry name" value="LRR_dom_sf"/>
</dbReference>
<keyword evidence="8" id="KW-1133">Transmembrane helix</keyword>
<dbReference type="STRING" id="13333.W1NUB5"/>
<evidence type="ECO:0000256" key="10">
    <source>
        <dbReference type="ARBA" id="ARBA00023170"/>
    </source>
</evidence>
<evidence type="ECO:0000256" key="6">
    <source>
        <dbReference type="ARBA" id="ARBA00022729"/>
    </source>
</evidence>
<feature type="domain" description="Disease resistance R13L4/SHOC-2-like LRR" evidence="12">
    <location>
        <begin position="1"/>
        <end position="169"/>
    </location>
</feature>
<gene>
    <name evidence="13" type="ORF">AMTR_s00114p00094760</name>
</gene>
<name>W1NUB5_AMBTC</name>
<keyword evidence="11" id="KW-0325">Glycoprotein</keyword>
<evidence type="ECO:0000313" key="14">
    <source>
        <dbReference type="Proteomes" id="UP000017836"/>
    </source>
</evidence>
<dbReference type="EMBL" id="KI395136">
    <property type="protein sequence ID" value="ERM98918.1"/>
    <property type="molecule type" value="Genomic_DNA"/>
</dbReference>
<dbReference type="SMART" id="SM00369">
    <property type="entry name" value="LRR_TYP"/>
    <property type="match status" value="7"/>
</dbReference>
<dbReference type="SMART" id="SM00365">
    <property type="entry name" value="LRR_SD22"/>
    <property type="match status" value="5"/>
</dbReference>
<evidence type="ECO:0000256" key="3">
    <source>
        <dbReference type="ARBA" id="ARBA00022475"/>
    </source>
</evidence>
<dbReference type="eggNOG" id="KOG0619">
    <property type="taxonomic scope" value="Eukaryota"/>
</dbReference>
<keyword evidence="6" id="KW-0732">Signal</keyword>
<keyword evidence="10" id="KW-0675">Receptor</keyword>